<dbReference type="SMART" id="SM00086">
    <property type="entry name" value="PAC"/>
    <property type="match status" value="1"/>
</dbReference>
<dbReference type="InterPro" id="IPR001610">
    <property type="entry name" value="PAC"/>
</dbReference>
<dbReference type="SMART" id="SM00388">
    <property type="entry name" value="HisKA"/>
    <property type="match status" value="1"/>
</dbReference>
<dbReference type="CDD" id="cd17546">
    <property type="entry name" value="REC_hyHK_CKI1_RcsC-like"/>
    <property type="match status" value="1"/>
</dbReference>
<dbReference type="EMBL" id="CP138858">
    <property type="protein sequence ID" value="WPJ96803.1"/>
    <property type="molecule type" value="Genomic_DNA"/>
</dbReference>
<keyword evidence="5" id="KW-0418">Kinase</keyword>
<dbReference type="SMART" id="SM00387">
    <property type="entry name" value="HATPase_c"/>
    <property type="match status" value="1"/>
</dbReference>
<feature type="modified residue" description="4-aspartylphosphate" evidence="6">
    <location>
        <position position="522"/>
    </location>
</feature>
<feature type="domain" description="PAS" evidence="10">
    <location>
        <begin position="63"/>
        <end position="134"/>
    </location>
</feature>
<dbReference type="PROSITE" id="PS50109">
    <property type="entry name" value="HIS_KIN"/>
    <property type="match status" value="1"/>
</dbReference>
<evidence type="ECO:0000256" key="7">
    <source>
        <dbReference type="SAM" id="Coils"/>
    </source>
</evidence>
<dbReference type="Pfam" id="PF13426">
    <property type="entry name" value="PAS_9"/>
    <property type="match status" value="1"/>
</dbReference>
<organism evidence="12 13">
    <name type="scientific">Coraliomargarita algicola</name>
    <dbReference type="NCBI Taxonomy" id="3092156"/>
    <lineage>
        <taxon>Bacteria</taxon>
        <taxon>Pseudomonadati</taxon>
        <taxon>Verrucomicrobiota</taxon>
        <taxon>Opitutia</taxon>
        <taxon>Puniceicoccales</taxon>
        <taxon>Coraliomargaritaceae</taxon>
        <taxon>Coraliomargarita</taxon>
    </lineage>
</organism>
<feature type="domain" description="PAC" evidence="11">
    <location>
        <begin position="135"/>
        <end position="190"/>
    </location>
</feature>
<dbReference type="RefSeq" id="WP_319833660.1">
    <property type="nucleotide sequence ID" value="NZ_CP138858.1"/>
</dbReference>
<dbReference type="Proteomes" id="UP001324993">
    <property type="component" value="Chromosome"/>
</dbReference>
<dbReference type="InterPro" id="IPR001789">
    <property type="entry name" value="Sig_transdc_resp-reg_receiver"/>
</dbReference>
<dbReference type="InterPro" id="IPR000700">
    <property type="entry name" value="PAS-assoc_C"/>
</dbReference>
<accession>A0ABZ0RNX0</accession>
<dbReference type="CDD" id="cd00082">
    <property type="entry name" value="HisKA"/>
    <property type="match status" value="1"/>
</dbReference>
<gene>
    <name evidence="12" type="ORF">SH580_03675</name>
</gene>
<evidence type="ECO:0000256" key="2">
    <source>
        <dbReference type="ARBA" id="ARBA00012438"/>
    </source>
</evidence>
<feature type="domain" description="Histidine kinase" evidence="8">
    <location>
        <begin position="215"/>
        <end position="442"/>
    </location>
</feature>
<dbReference type="InterPro" id="IPR036890">
    <property type="entry name" value="HATPase_C_sf"/>
</dbReference>
<dbReference type="PANTHER" id="PTHR43047:SF64">
    <property type="entry name" value="HISTIDINE KINASE CONTAINING CHEY-HOMOLOGOUS RECEIVER DOMAIN AND PAS DOMAIN-RELATED"/>
    <property type="match status" value="1"/>
</dbReference>
<evidence type="ECO:0000313" key="12">
    <source>
        <dbReference type="EMBL" id="WPJ96803.1"/>
    </source>
</evidence>
<evidence type="ECO:0000256" key="1">
    <source>
        <dbReference type="ARBA" id="ARBA00000085"/>
    </source>
</evidence>
<keyword evidence="13" id="KW-1185">Reference proteome</keyword>
<proteinExistence type="predicted"/>
<evidence type="ECO:0000256" key="6">
    <source>
        <dbReference type="PROSITE-ProRule" id="PRU00169"/>
    </source>
</evidence>
<dbReference type="InterPro" id="IPR011006">
    <property type="entry name" value="CheY-like_superfamily"/>
</dbReference>
<keyword evidence="12" id="KW-0547">Nucleotide-binding</keyword>
<dbReference type="InterPro" id="IPR035965">
    <property type="entry name" value="PAS-like_dom_sf"/>
</dbReference>
<reference evidence="12 13" key="1">
    <citation type="submission" date="2023-11" db="EMBL/GenBank/DDBJ databases">
        <title>Coraliomargarita sp. nov., isolated from marine algae.</title>
        <authorList>
            <person name="Lee J.K."/>
            <person name="Baek J.H."/>
            <person name="Kim J.M."/>
            <person name="Choi D.G."/>
            <person name="Jeon C.O."/>
        </authorList>
    </citation>
    <scope>NUCLEOTIDE SEQUENCE [LARGE SCALE GENOMIC DNA]</scope>
    <source>
        <strain evidence="12 13">J2-16</strain>
    </source>
</reference>
<dbReference type="GO" id="GO:0005524">
    <property type="term" value="F:ATP binding"/>
    <property type="evidence" value="ECO:0007669"/>
    <property type="project" value="UniProtKB-KW"/>
</dbReference>
<dbReference type="PRINTS" id="PR00344">
    <property type="entry name" value="BCTRLSENSOR"/>
</dbReference>
<keyword evidence="4" id="KW-0808">Transferase</keyword>
<dbReference type="InterPro" id="IPR005467">
    <property type="entry name" value="His_kinase_dom"/>
</dbReference>
<sequence>MDETLKWERRLKRERAARREAERLLEVKSYDLYKKTCELDELVTSQQLTIEARTRDLAQTSAQAVMLFDAVSHTDNGVLITGPENTVIWANKATQRISGYSPDDLIGHKPGDLLQGPDSSEETRQYMRDKITAREPFEVEILNYTKKSKRPYWAHIQATPVFDENKTFKYFIAIQSDITEARKTKERLDQEIDRANQLAEKAEEANQAKTRFLATMSHELRTPLNGIIGYSQVLENERTLDAKQVNQIRIIRRSGEHLLALINDLLDVSKIEQGGHRLSPTRFDLEGMLNSVLDIIQSKADEKQLLLRKLYSTHDLLASDARICLIADSRALRQVLLNLLGNAIKFTEEGSVSLNVDLLWLKDDRGRVRFEVTDTGRGIPSDKRAQLFKPFRQVDEARDVVNGSGLGLYIAQKFVMLMGGEIQIESTVLEGSCFYFELELPIEISQDSTPSTAEPNDFKGDGFPLAYSGATKRILIVDDVKDNRLLLNDLLAPVGFELDVAENGHEALRLIQKNKYDLVLSDVIMPFMSGYELVEAVRADPKIASTPIFAISASLMQLSAMEKQRMRKFDNFIAKPVNANELFDAIRAPLKIDWLYSNSVKRVPTAGAGDDTTADTDADLLKHPMEKTKQELLMLARIGDVKSLLQRLPDLQELDAAAAINVETYLKNYKMDQVITELESSFGRMPHA</sequence>
<dbReference type="SMART" id="SM00448">
    <property type="entry name" value="REC"/>
    <property type="match status" value="1"/>
</dbReference>
<keyword evidence="7" id="KW-0175">Coiled coil</keyword>
<dbReference type="EC" id="2.7.13.3" evidence="2"/>
<keyword evidence="12" id="KW-0067">ATP-binding</keyword>
<evidence type="ECO:0000259" key="10">
    <source>
        <dbReference type="PROSITE" id="PS50112"/>
    </source>
</evidence>
<dbReference type="InterPro" id="IPR003594">
    <property type="entry name" value="HATPase_dom"/>
</dbReference>
<feature type="domain" description="Response regulatory" evidence="9">
    <location>
        <begin position="473"/>
        <end position="590"/>
    </location>
</feature>
<dbReference type="PROSITE" id="PS50110">
    <property type="entry name" value="RESPONSE_REGULATORY"/>
    <property type="match status" value="1"/>
</dbReference>
<keyword evidence="3 6" id="KW-0597">Phosphoprotein</keyword>
<evidence type="ECO:0000259" key="9">
    <source>
        <dbReference type="PROSITE" id="PS50110"/>
    </source>
</evidence>
<dbReference type="InterPro" id="IPR004358">
    <property type="entry name" value="Sig_transdc_His_kin-like_C"/>
</dbReference>
<dbReference type="PROSITE" id="PS50112">
    <property type="entry name" value="PAS"/>
    <property type="match status" value="1"/>
</dbReference>
<dbReference type="CDD" id="cd16922">
    <property type="entry name" value="HATPase_EvgS-ArcB-TorS-like"/>
    <property type="match status" value="1"/>
</dbReference>
<dbReference type="Pfam" id="PF00512">
    <property type="entry name" value="HisKA"/>
    <property type="match status" value="1"/>
</dbReference>
<evidence type="ECO:0000256" key="5">
    <source>
        <dbReference type="ARBA" id="ARBA00022777"/>
    </source>
</evidence>
<evidence type="ECO:0000256" key="4">
    <source>
        <dbReference type="ARBA" id="ARBA00022679"/>
    </source>
</evidence>
<dbReference type="InterPro" id="IPR000014">
    <property type="entry name" value="PAS"/>
</dbReference>
<dbReference type="InterPro" id="IPR003661">
    <property type="entry name" value="HisK_dim/P_dom"/>
</dbReference>
<evidence type="ECO:0000259" key="11">
    <source>
        <dbReference type="PROSITE" id="PS50113"/>
    </source>
</evidence>
<dbReference type="Pfam" id="PF00072">
    <property type="entry name" value="Response_reg"/>
    <property type="match status" value="1"/>
</dbReference>
<dbReference type="Gene3D" id="3.40.50.2300">
    <property type="match status" value="1"/>
</dbReference>
<dbReference type="SUPFAM" id="SSF55785">
    <property type="entry name" value="PYP-like sensor domain (PAS domain)"/>
    <property type="match status" value="1"/>
</dbReference>
<dbReference type="NCBIfam" id="TIGR00229">
    <property type="entry name" value="sensory_box"/>
    <property type="match status" value="1"/>
</dbReference>
<dbReference type="Gene3D" id="3.30.450.20">
    <property type="entry name" value="PAS domain"/>
    <property type="match status" value="1"/>
</dbReference>
<evidence type="ECO:0000313" key="13">
    <source>
        <dbReference type="Proteomes" id="UP001324993"/>
    </source>
</evidence>
<feature type="coiled-coil region" evidence="7">
    <location>
        <begin position="178"/>
        <end position="208"/>
    </location>
</feature>
<dbReference type="Pfam" id="PF02518">
    <property type="entry name" value="HATPase_c"/>
    <property type="match status" value="1"/>
</dbReference>
<dbReference type="PROSITE" id="PS50113">
    <property type="entry name" value="PAC"/>
    <property type="match status" value="1"/>
</dbReference>
<evidence type="ECO:0000259" key="8">
    <source>
        <dbReference type="PROSITE" id="PS50109"/>
    </source>
</evidence>
<dbReference type="InterPro" id="IPR036097">
    <property type="entry name" value="HisK_dim/P_sf"/>
</dbReference>
<dbReference type="Gene3D" id="1.10.287.130">
    <property type="match status" value="1"/>
</dbReference>
<dbReference type="SUPFAM" id="SSF52172">
    <property type="entry name" value="CheY-like"/>
    <property type="match status" value="1"/>
</dbReference>
<name>A0ABZ0RNX0_9BACT</name>
<dbReference type="SUPFAM" id="SSF55874">
    <property type="entry name" value="ATPase domain of HSP90 chaperone/DNA topoisomerase II/histidine kinase"/>
    <property type="match status" value="1"/>
</dbReference>
<dbReference type="SUPFAM" id="SSF47384">
    <property type="entry name" value="Homodimeric domain of signal transducing histidine kinase"/>
    <property type="match status" value="1"/>
</dbReference>
<dbReference type="CDD" id="cd00130">
    <property type="entry name" value="PAS"/>
    <property type="match status" value="1"/>
</dbReference>
<dbReference type="SMART" id="SM00091">
    <property type="entry name" value="PAS"/>
    <property type="match status" value="1"/>
</dbReference>
<evidence type="ECO:0000256" key="3">
    <source>
        <dbReference type="ARBA" id="ARBA00022553"/>
    </source>
</evidence>
<dbReference type="PANTHER" id="PTHR43047">
    <property type="entry name" value="TWO-COMPONENT HISTIDINE PROTEIN KINASE"/>
    <property type="match status" value="1"/>
</dbReference>
<dbReference type="Gene3D" id="3.30.565.10">
    <property type="entry name" value="Histidine kinase-like ATPase, C-terminal domain"/>
    <property type="match status" value="1"/>
</dbReference>
<protein>
    <recommendedName>
        <fullName evidence="2">histidine kinase</fullName>
        <ecNumber evidence="2">2.7.13.3</ecNumber>
    </recommendedName>
</protein>
<comment type="catalytic activity">
    <reaction evidence="1">
        <text>ATP + protein L-histidine = ADP + protein N-phospho-L-histidine.</text>
        <dbReference type="EC" id="2.7.13.3"/>
    </reaction>
</comment>